<gene>
    <name evidence="4" type="ORF">ABFW12_18750</name>
</gene>
<comment type="similarity">
    <text evidence="1">Belongs to the mycobacterial PPE family.</text>
</comment>
<feature type="domain" description="PPE" evidence="3">
    <location>
        <begin position="128"/>
        <end position="282"/>
    </location>
</feature>
<dbReference type="Gene3D" id="1.20.1260.20">
    <property type="entry name" value="PPE superfamily"/>
    <property type="match status" value="1"/>
</dbReference>
<dbReference type="Pfam" id="PF00823">
    <property type="entry name" value="PPE"/>
    <property type="match status" value="1"/>
</dbReference>
<feature type="region of interest" description="Disordered" evidence="2">
    <location>
        <begin position="79"/>
        <end position="111"/>
    </location>
</feature>
<feature type="compositionally biased region" description="Low complexity" evidence="2">
    <location>
        <begin position="426"/>
        <end position="457"/>
    </location>
</feature>
<proteinExistence type="inferred from homology"/>
<dbReference type="RefSeq" id="WP_368573488.1">
    <property type="nucleotide sequence ID" value="NZ_JBDLOU010000040.1"/>
</dbReference>
<evidence type="ECO:0000256" key="2">
    <source>
        <dbReference type="SAM" id="MobiDB-lite"/>
    </source>
</evidence>
<feature type="compositionally biased region" description="Low complexity" evidence="2">
    <location>
        <begin position="406"/>
        <end position="419"/>
    </location>
</feature>
<keyword evidence="5" id="KW-1185">Reference proteome</keyword>
<dbReference type="InterPro" id="IPR038332">
    <property type="entry name" value="PPE_sf"/>
</dbReference>
<feature type="compositionally biased region" description="Polar residues" evidence="2">
    <location>
        <begin position="81"/>
        <end position="106"/>
    </location>
</feature>
<evidence type="ECO:0000259" key="3">
    <source>
        <dbReference type="Pfam" id="PF00823"/>
    </source>
</evidence>
<sequence length="530" mass="52774">MASLDVDPDDLRAHAARIESIRAALNPGALPVGFSPAGSDPASVLAANSISAQAAKTVNGLWSTWRKLGEIADKLRPTADGYQSQDTEAQSNLSSVNGGWSSGTSRPQVPTPEVAPVAVPHVYTASPAASPEQLSTAIHSGPGASSPEAFASAWSSHAGVVETAAADLHTVKASLGSGWSGIAQDGADRKVSGVHQDLMTQGGSVTKVSGWASTHAADFRTAVDPAGGVPHPNQFAVWNQNLSNAVAADQQYPGVYSAAVLQAQNDLSQGYTQTGTAYGQYAIDPVTGQAVDPVTGEPVDPLTGEPLGEDVADSAEDSATDPEQLLSMGGQLLTGLLGGAAGAIGAGVGAIAQAGQQGVQMATKGLGEIAKSAGSAPELDDSGLGGDLGSGAGDFGGGGGGGGGPTEPAAALGPAVGSAPSPPAATPQAPSGPSVRGPQGSPMPRSMGMGGMPMMPMGGMGSSARPADAKSGPSPNGKKMVAPVVANTQRVIGEIEADRISAKAESRKQKMEDRKEARREQIAQAKANID</sequence>
<dbReference type="EMBL" id="JBDLOU010000040">
    <property type="protein sequence ID" value="MEX3740264.1"/>
    <property type="molecule type" value="Genomic_DNA"/>
</dbReference>
<feature type="compositionally biased region" description="Basic and acidic residues" evidence="2">
    <location>
        <begin position="499"/>
        <end position="521"/>
    </location>
</feature>
<dbReference type="InterPro" id="IPR000030">
    <property type="entry name" value="PPE_dom"/>
</dbReference>
<feature type="region of interest" description="Disordered" evidence="2">
    <location>
        <begin position="295"/>
        <end position="321"/>
    </location>
</feature>
<organism evidence="4 5">
    <name type="scientific">Mycolicibacterium porcinum</name>
    <dbReference type="NCBI Taxonomy" id="39693"/>
    <lineage>
        <taxon>Bacteria</taxon>
        <taxon>Bacillati</taxon>
        <taxon>Actinomycetota</taxon>
        <taxon>Actinomycetes</taxon>
        <taxon>Mycobacteriales</taxon>
        <taxon>Mycobacteriaceae</taxon>
        <taxon>Mycolicibacterium</taxon>
    </lineage>
</organism>
<dbReference type="Proteomes" id="UP001558474">
    <property type="component" value="Unassembled WGS sequence"/>
</dbReference>
<evidence type="ECO:0000313" key="4">
    <source>
        <dbReference type="EMBL" id="MEX3740264.1"/>
    </source>
</evidence>
<evidence type="ECO:0000313" key="5">
    <source>
        <dbReference type="Proteomes" id="UP001558474"/>
    </source>
</evidence>
<accession>A0ABV3VGE3</accession>
<comment type="caution">
    <text evidence="4">The sequence shown here is derived from an EMBL/GenBank/DDBJ whole genome shotgun (WGS) entry which is preliminary data.</text>
</comment>
<evidence type="ECO:0000256" key="1">
    <source>
        <dbReference type="ARBA" id="ARBA00010652"/>
    </source>
</evidence>
<feature type="region of interest" description="Disordered" evidence="2">
    <location>
        <begin position="499"/>
        <end position="530"/>
    </location>
</feature>
<reference evidence="4 5" key="1">
    <citation type="submission" date="2024-04" db="EMBL/GenBank/DDBJ databases">
        <title>Genomic Markers of Mycobacteria.</title>
        <authorList>
            <person name="Soliman M.S."/>
            <person name="Elkholy A."/>
            <person name="Soliman N.S."/>
            <person name="Abbas A."/>
            <person name="Khayrat S."/>
            <person name="Shawky S."/>
        </authorList>
    </citation>
    <scope>NUCLEOTIDE SEQUENCE [LARGE SCALE GENOMIC DNA]</scope>
    <source>
        <strain evidence="4 5">Egy-CU-AM5</strain>
    </source>
</reference>
<feature type="compositionally biased region" description="Gly residues" evidence="2">
    <location>
        <begin position="383"/>
        <end position="405"/>
    </location>
</feature>
<protein>
    <submittedName>
        <fullName evidence="4">PPE domain-containing protein</fullName>
    </submittedName>
</protein>
<name>A0ABV3VGE3_9MYCO</name>
<feature type="region of interest" description="Disordered" evidence="2">
    <location>
        <begin position="372"/>
        <end position="483"/>
    </location>
</feature>
<feature type="compositionally biased region" description="Acidic residues" evidence="2">
    <location>
        <begin position="307"/>
        <end position="320"/>
    </location>
</feature>
<dbReference type="SUPFAM" id="SSF140459">
    <property type="entry name" value="PE/PPE dimer-like"/>
    <property type="match status" value="1"/>
</dbReference>